<dbReference type="GO" id="GO:0016620">
    <property type="term" value="F:oxidoreductase activity, acting on the aldehyde or oxo group of donors, NAD or NADP as acceptor"/>
    <property type="evidence" value="ECO:0007669"/>
    <property type="project" value="InterPro"/>
</dbReference>
<dbReference type="InterPro" id="IPR016162">
    <property type="entry name" value="Ald_DH_N"/>
</dbReference>
<dbReference type="SUPFAM" id="SSF53720">
    <property type="entry name" value="ALDH-like"/>
    <property type="match status" value="1"/>
</dbReference>
<dbReference type="InterPro" id="IPR029510">
    <property type="entry name" value="Ald_DH_CS_GLU"/>
</dbReference>
<evidence type="ECO:0000313" key="5">
    <source>
        <dbReference type="EMBL" id="QPP05244.1"/>
    </source>
</evidence>
<feature type="domain" description="Aldehyde dehydrogenase" evidence="4">
    <location>
        <begin position="25"/>
        <end position="483"/>
    </location>
</feature>
<dbReference type="Gene3D" id="3.40.309.10">
    <property type="entry name" value="Aldehyde Dehydrogenase, Chain A, domain 2"/>
    <property type="match status" value="1"/>
</dbReference>
<dbReference type="Proteomes" id="UP000595046">
    <property type="component" value="Chromosome"/>
</dbReference>
<sequence length="491" mass="51548">MPTSATPRSAIEVCSFAGHTALGGERYAIHDPGRPEVVVGYALAASAAEVDEVVSAAVRVAPRWAAASLDERIEVLRSATQQLIEASQSNGWEELLTSEQGKVRSESAGEILRSTRLFEIFAEQADAALRVQVLEDERGRREVDYPPIGPVAAITPWNWPVLLSFNKILPALLAGNPVILKPAPNTPLTVTAMAAVLARALPDGVLSVLVGGGGVGAALVSHADIRKVVFTGSIANGRRVYAAAADGIRSVTLELGGNDPAIVLEDADLDAAQISRIAASTFITSGQVCWAIKRIYVHERRMDEFVEAFKAATASIRVGHGSDPEATLGPLNNAMQLAHVTRVTTEAVAGGARTIPLGSLLASAGPETGGYFLQPQLVSGVDEPSELVRAEQFGPVVPVLGFRESDEVVACANDTSYGLCASVWSADRDHGFAVARRLAAGQVFVNAHAGPAFDYAAGIGGIKHSGVGRAFGTAGLRSYTEPRVLSDRILR</sequence>
<dbReference type="KEGG" id="sbat:G4Z16_01275"/>
<dbReference type="InterPro" id="IPR016163">
    <property type="entry name" value="Ald_DH_C"/>
</dbReference>
<dbReference type="RefSeq" id="WP_197348749.1">
    <property type="nucleotide sequence ID" value="NZ_CP048882.1"/>
</dbReference>
<evidence type="ECO:0000313" key="6">
    <source>
        <dbReference type="Proteomes" id="UP000595046"/>
    </source>
</evidence>
<dbReference type="InterPro" id="IPR016161">
    <property type="entry name" value="Ald_DH/histidinol_DH"/>
</dbReference>
<proteinExistence type="inferred from homology"/>
<evidence type="ECO:0000256" key="1">
    <source>
        <dbReference type="ARBA" id="ARBA00023002"/>
    </source>
</evidence>
<reference evidence="6" key="1">
    <citation type="submission" date="2020-02" db="EMBL/GenBank/DDBJ databases">
        <title>Streptomyces sp. ASO4wet.</title>
        <authorList>
            <person name="Risdian C."/>
            <person name="Landwehr W."/>
            <person name="Schupp P."/>
            <person name="Wink J."/>
        </authorList>
    </citation>
    <scope>NUCLEOTIDE SEQUENCE [LARGE SCALE GENOMIC DNA]</scope>
    <source>
        <strain evidence="6">ASO4wet</strain>
    </source>
</reference>
<keyword evidence="6" id="KW-1185">Reference proteome</keyword>
<dbReference type="Pfam" id="PF00171">
    <property type="entry name" value="Aldedh"/>
    <property type="match status" value="1"/>
</dbReference>
<protein>
    <submittedName>
        <fullName evidence="5">Aldehyde dehydrogenase family protein</fullName>
    </submittedName>
</protein>
<feature type="active site" evidence="2">
    <location>
        <position position="254"/>
    </location>
</feature>
<name>A0A7T1WQF6_9ACTN</name>
<gene>
    <name evidence="5" type="ORF">G4Z16_01275</name>
</gene>
<dbReference type="EMBL" id="CP048882">
    <property type="protein sequence ID" value="QPP05244.1"/>
    <property type="molecule type" value="Genomic_DNA"/>
</dbReference>
<comment type="similarity">
    <text evidence="3">Belongs to the aldehyde dehydrogenase family.</text>
</comment>
<dbReference type="PROSITE" id="PS00687">
    <property type="entry name" value="ALDEHYDE_DEHYDR_GLU"/>
    <property type="match status" value="1"/>
</dbReference>
<dbReference type="InterPro" id="IPR015590">
    <property type="entry name" value="Aldehyde_DH_dom"/>
</dbReference>
<dbReference type="Gene3D" id="3.40.605.10">
    <property type="entry name" value="Aldehyde Dehydrogenase, Chain A, domain 1"/>
    <property type="match status" value="1"/>
</dbReference>
<organism evidence="5 6">
    <name type="scientific">Streptomyces bathyalis</name>
    <dbReference type="NCBI Taxonomy" id="2710756"/>
    <lineage>
        <taxon>Bacteria</taxon>
        <taxon>Bacillati</taxon>
        <taxon>Actinomycetota</taxon>
        <taxon>Actinomycetes</taxon>
        <taxon>Kitasatosporales</taxon>
        <taxon>Streptomycetaceae</taxon>
        <taxon>Streptomyces</taxon>
    </lineage>
</organism>
<evidence type="ECO:0000256" key="3">
    <source>
        <dbReference type="RuleBase" id="RU003345"/>
    </source>
</evidence>
<evidence type="ECO:0000259" key="4">
    <source>
        <dbReference type="Pfam" id="PF00171"/>
    </source>
</evidence>
<evidence type="ECO:0000256" key="2">
    <source>
        <dbReference type="PROSITE-ProRule" id="PRU10007"/>
    </source>
</evidence>
<accession>A0A7T1WQF6</accession>
<keyword evidence="1 3" id="KW-0560">Oxidoreductase</keyword>
<dbReference type="PANTHER" id="PTHR11699">
    <property type="entry name" value="ALDEHYDE DEHYDROGENASE-RELATED"/>
    <property type="match status" value="1"/>
</dbReference>
<dbReference type="AlphaFoldDB" id="A0A7T1WQF6"/>